<dbReference type="Proteomes" id="UP000653454">
    <property type="component" value="Unassembled WGS sequence"/>
</dbReference>
<evidence type="ECO:0000313" key="3">
    <source>
        <dbReference type="Proteomes" id="UP000653454"/>
    </source>
</evidence>
<keyword evidence="1" id="KW-0472">Membrane</keyword>
<reference evidence="2" key="1">
    <citation type="submission" date="2020-11" db="EMBL/GenBank/DDBJ databases">
        <authorList>
            <person name="Whiteford S."/>
        </authorList>
    </citation>
    <scope>NUCLEOTIDE SEQUENCE</scope>
</reference>
<evidence type="ECO:0000256" key="1">
    <source>
        <dbReference type="SAM" id="Phobius"/>
    </source>
</evidence>
<dbReference type="AlphaFoldDB" id="A0A8S4F625"/>
<feature type="transmembrane region" description="Helical" evidence="1">
    <location>
        <begin position="7"/>
        <end position="25"/>
    </location>
</feature>
<feature type="transmembrane region" description="Helical" evidence="1">
    <location>
        <begin position="37"/>
        <end position="60"/>
    </location>
</feature>
<sequence length="66" mass="7400">MSIIYALTALSWSSYWAVYFPAGWYLSLSCLHSAGLWLMRCAITFLTAGFCLSVHLAQLFSRASLM</sequence>
<keyword evidence="1" id="KW-1133">Transmembrane helix</keyword>
<name>A0A8S4F625_PLUXY</name>
<gene>
    <name evidence="2" type="ORF">PLXY2_LOCUS8041</name>
</gene>
<keyword evidence="1" id="KW-0812">Transmembrane</keyword>
<protein>
    <submittedName>
        <fullName evidence="2">(diamondback moth) hypothetical protein</fullName>
    </submittedName>
</protein>
<keyword evidence="3" id="KW-1185">Reference proteome</keyword>
<proteinExistence type="predicted"/>
<accession>A0A8S4F625</accession>
<evidence type="ECO:0000313" key="2">
    <source>
        <dbReference type="EMBL" id="CAG9123608.1"/>
    </source>
</evidence>
<dbReference type="EMBL" id="CAJHNJ030000029">
    <property type="protein sequence ID" value="CAG9123608.1"/>
    <property type="molecule type" value="Genomic_DNA"/>
</dbReference>
<comment type="caution">
    <text evidence="2">The sequence shown here is derived from an EMBL/GenBank/DDBJ whole genome shotgun (WGS) entry which is preliminary data.</text>
</comment>
<organism evidence="2 3">
    <name type="scientific">Plutella xylostella</name>
    <name type="common">Diamondback moth</name>
    <name type="synonym">Plutella maculipennis</name>
    <dbReference type="NCBI Taxonomy" id="51655"/>
    <lineage>
        <taxon>Eukaryota</taxon>
        <taxon>Metazoa</taxon>
        <taxon>Ecdysozoa</taxon>
        <taxon>Arthropoda</taxon>
        <taxon>Hexapoda</taxon>
        <taxon>Insecta</taxon>
        <taxon>Pterygota</taxon>
        <taxon>Neoptera</taxon>
        <taxon>Endopterygota</taxon>
        <taxon>Lepidoptera</taxon>
        <taxon>Glossata</taxon>
        <taxon>Ditrysia</taxon>
        <taxon>Yponomeutoidea</taxon>
        <taxon>Plutellidae</taxon>
        <taxon>Plutella</taxon>
    </lineage>
</organism>